<evidence type="ECO:0000256" key="1">
    <source>
        <dbReference type="SAM" id="Phobius"/>
    </source>
</evidence>
<dbReference type="EMBL" id="GDHC01015447">
    <property type="protein sequence ID" value="JAQ03182.1"/>
    <property type="molecule type" value="Transcribed_RNA"/>
</dbReference>
<accession>A0A146L7N4</accession>
<proteinExistence type="predicted"/>
<keyword evidence="1" id="KW-0472">Membrane</keyword>
<keyword evidence="1" id="KW-0812">Transmembrane</keyword>
<name>A0A146L7N4_LYGHE</name>
<organism evidence="2">
    <name type="scientific">Lygus hesperus</name>
    <name type="common">Western plant bug</name>
    <dbReference type="NCBI Taxonomy" id="30085"/>
    <lineage>
        <taxon>Eukaryota</taxon>
        <taxon>Metazoa</taxon>
        <taxon>Ecdysozoa</taxon>
        <taxon>Arthropoda</taxon>
        <taxon>Hexapoda</taxon>
        <taxon>Insecta</taxon>
        <taxon>Pterygota</taxon>
        <taxon>Neoptera</taxon>
        <taxon>Paraneoptera</taxon>
        <taxon>Hemiptera</taxon>
        <taxon>Heteroptera</taxon>
        <taxon>Panheteroptera</taxon>
        <taxon>Cimicomorpha</taxon>
        <taxon>Miridae</taxon>
        <taxon>Mirini</taxon>
        <taxon>Lygus</taxon>
    </lineage>
</organism>
<keyword evidence="1" id="KW-1133">Transmembrane helix</keyword>
<feature type="non-terminal residue" evidence="2">
    <location>
        <position position="1"/>
    </location>
</feature>
<evidence type="ECO:0000313" key="2">
    <source>
        <dbReference type="EMBL" id="JAQ03182.1"/>
    </source>
</evidence>
<sequence>VCMCAFVHVCMCAYVHVYMCACMHMCMCTCVHVCMCVCSFSILLCAQLLRTNVCMHTHRARREIGCDGGIFAETLRRRLQQCLQTVDTSRQIVRPPPPSAHTSAHADPPTPVHNCQQVCAASFACGTSAVEVVPLPPPQQLQQLAQQCRQIDPLFDTYDSVDLCFSRPTPHPPSVSPPPKTT</sequence>
<gene>
    <name evidence="2" type="ORF">g.21358</name>
</gene>
<dbReference type="AlphaFoldDB" id="A0A146L7N4"/>
<reference evidence="2" key="1">
    <citation type="journal article" date="2016" name="Gigascience">
        <title>De novo construction of an expanded transcriptome assembly for the western tarnished plant bug, Lygus hesperus.</title>
        <authorList>
            <person name="Tassone E.E."/>
            <person name="Geib S.M."/>
            <person name="Hall B."/>
            <person name="Fabrick J.A."/>
            <person name="Brent C.S."/>
            <person name="Hull J.J."/>
        </authorList>
    </citation>
    <scope>NUCLEOTIDE SEQUENCE</scope>
</reference>
<feature type="transmembrane region" description="Helical" evidence="1">
    <location>
        <begin position="16"/>
        <end position="49"/>
    </location>
</feature>
<protein>
    <submittedName>
        <fullName evidence="2">Uncharacterized protein</fullName>
    </submittedName>
</protein>